<sequence length="155" mass="17025">MNERSIIGTALAALADSVRPLRKAAEFSGDPGCIAEARQLAVRFLQQLEAEWFAVLGDRTTGDLLLVVSELVTNAERHSHGPYLLELEGTDRQVLVTVYDSSSTLPHRYDQDPGRLGGHGLEIVHALADRLGAERVPVGKRVQAVFDLERRRVST</sequence>
<keyword evidence="4" id="KW-1185">Reference proteome</keyword>
<dbReference type="InterPro" id="IPR050267">
    <property type="entry name" value="Anti-sigma-factor_SerPK"/>
</dbReference>
<dbReference type="STRING" id="1440053.GCA_000718095_00295"/>
<feature type="domain" description="Histidine kinase/HSP90-like ATPase" evidence="2">
    <location>
        <begin position="41"/>
        <end position="145"/>
    </location>
</feature>
<dbReference type="Proteomes" id="UP000245992">
    <property type="component" value="Unassembled WGS sequence"/>
</dbReference>
<dbReference type="PANTHER" id="PTHR35526:SF3">
    <property type="entry name" value="ANTI-SIGMA-F FACTOR RSBW"/>
    <property type="match status" value="1"/>
</dbReference>
<dbReference type="InterPro" id="IPR036890">
    <property type="entry name" value="HATPase_C_sf"/>
</dbReference>
<evidence type="ECO:0000259" key="2">
    <source>
        <dbReference type="Pfam" id="PF13581"/>
    </source>
</evidence>
<name>A0A2T7SNG8_9ACTN</name>
<dbReference type="AlphaFoldDB" id="A0A2T7SNG8"/>
<dbReference type="PANTHER" id="PTHR35526">
    <property type="entry name" value="ANTI-SIGMA-F FACTOR RSBW-RELATED"/>
    <property type="match status" value="1"/>
</dbReference>
<dbReference type="Gene3D" id="3.30.565.10">
    <property type="entry name" value="Histidine kinase-like ATPase, C-terminal domain"/>
    <property type="match status" value="1"/>
</dbReference>
<gene>
    <name evidence="3" type="ORF">Y717_11735</name>
</gene>
<organism evidence="3 4">
    <name type="scientific">Streptomyces scopuliridis RB72</name>
    <dbReference type="NCBI Taxonomy" id="1440053"/>
    <lineage>
        <taxon>Bacteria</taxon>
        <taxon>Bacillati</taxon>
        <taxon>Actinomycetota</taxon>
        <taxon>Actinomycetes</taxon>
        <taxon>Kitasatosporales</taxon>
        <taxon>Streptomycetaceae</taxon>
        <taxon>Streptomyces</taxon>
    </lineage>
</organism>
<evidence type="ECO:0000313" key="4">
    <source>
        <dbReference type="Proteomes" id="UP000245992"/>
    </source>
</evidence>
<dbReference type="OrthoDB" id="4285271at2"/>
<keyword evidence="1" id="KW-0418">Kinase</keyword>
<protein>
    <submittedName>
        <fullName evidence="3">Regulator</fullName>
    </submittedName>
</protein>
<dbReference type="InterPro" id="IPR003594">
    <property type="entry name" value="HATPase_dom"/>
</dbReference>
<dbReference type="Pfam" id="PF13581">
    <property type="entry name" value="HATPase_c_2"/>
    <property type="match status" value="1"/>
</dbReference>
<keyword evidence="1" id="KW-0723">Serine/threonine-protein kinase</keyword>
<dbReference type="GO" id="GO:0004674">
    <property type="term" value="F:protein serine/threonine kinase activity"/>
    <property type="evidence" value="ECO:0007669"/>
    <property type="project" value="UniProtKB-KW"/>
</dbReference>
<dbReference type="CDD" id="cd16936">
    <property type="entry name" value="HATPase_RsbW-like"/>
    <property type="match status" value="1"/>
</dbReference>
<dbReference type="RefSeq" id="WP_030349514.1">
    <property type="nucleotide sequence ID" value="NZ_AZSP01000388.1"/>
</dbReference>
<comment type="caution">
    <text evidence="3">The sequence shown here is derived from an EMBL/GenBank/DDBJ whole genome shotgun (WGS) entry which is preliminary data.</text>
</comment>
<evidence type="ECO:0000256" key="1">
    <source>
        <dbReference type="ARBA" id="ARBA00022527"/>
    </source>
</evidence>
<dbReference type="SUPFAM" id="SSF55874">
    <property type="entry name" value="ATPase domain of HSP90 chaperone/DNA topoisomerase II/histidine kinase"/>
    <property type="match status" value="1"/>
</dbReference>
<accession>A0A2T7SNG8</accession>
<evidence type="ECO:0000313" key="3">
    <source>
        <dbReference type="EMBL" id="PVE04472.1"/>
    </source>
</evidence>
<keyword evidence="1" id="KW-0808">Transferase</keyword>
<proteinExistence type="predicted"/>
<dbReference type="EMBL" id="AZSP01000388">
    <property type="protein sequence ID" value="PVE04472.1"/>
    <property type="molecule type" value="Genomic_DNA"/>
</dbReference>
<reference evidence="3 4" key="1">
    <citation type="submission" date="2013-12" db="EMBL/GenBank/DDBJ databases">
        <title>Annotated genome of Streptomyces scopuliridis.</title>
        <authorList>
            <person name="Olson J.B."/>
        </authorList>
    </citation>
    <scope>NUCLEOTIDE SEQUENCE [LARGE SCALE GENOMIC DNA]</scope>
    <source>
        <strain evidence="3 4">RB72</strain>
    </source>
</reference>